<proteinExistence type="predicted"/>
<dbReference type="KEGG" id="phe:Phep_0234"/>
<dbReference type="Proteomes" id="UP000000852">
    <property type="component" value="Chromosome"/>
</dbReference>
<keyword evidence="1" id="KW-0812">Transmembrane</keyword>
<feature type="transmembrane region" description="Helical" evidence="1">
    <location>
        <begin position="191"/>
        <end position="222"/>
    </location>
</feature>
<feature type="transmembrane region" description="Helical" evidence="1">
    <location>
        <begin position="84"/>
        <end position="108"/>
    </location>
</feature>
<feature type="transmembrane region" description="Helical" evidence="1">
    <location>
        <begin position="242"/>
        <end position="265"/>
    </location>
</feature>
<evidence type="ECO:0000313" key="4">
    <source>
        <dbReference type="Proteomes" id="UP000000852"/>
    </source>
</evidence>
<evidence type="ECO:0000259" key="2">
    <source>
        <dbReference type="Pfam" id="PF10110"/>
    </source>
</evidence>
<dbReference type="STRING" id="485917.Phep_0234"/>
<protein>
    <recommendedName>
        <fullName evidence="2">Glycerophosphoryl diester phosphodiesterase membrane domain-containing protein</fullName>
    </recommendedName>
</protein>
<dbReference type="eggNOG" id="COG1377">
    <property type="taxonomic scope" value="Bacteria"/>
</dbReference>
<keyword evidence="1" id="KW-1133">Transmembrane helix</keyword>
<keyword evidence="4" id="KW-1185">Reference proteome</keyword>
<keyword evidence="1" id="KW-0472">Membrane</keyword>
<evidence type="ECO:0000256" key="1">
    <source>
        <dbReference type="SAM" id="Phobius"/>
    </source>
</evidence>
<name>C6XYX8_PEDHD</name>
<dbReference type="RefSeq" id="WP_012780413.1">
    <property type="nucleotide sequence ID" value="NC_013061.1"/>
</dbReference>
<organism evidence="3 4">
    <name type="scientific">Pedobacter heparinus (strain ATCC 13125 / DSM 2366 / CIP 104194 / JCM 7457 / NBRC 12017 / NCIMB 9290 / NRRL B-14731 / HIM 762-3)</name>
    <dbReference type="NCBI Taxonomy" id="485917"/>
    <lineage>
        <taxon>Bacteria</taxon>
        <taxon>Pseudomonadati</taxon>
        <taxon>Bacteroidota</taxon>
        <taxon>Sphingobacteriia</taxon>
        <taxon>Sphingobacteriales</taxon>
        <taxon>Sphingobacteriaceae</taxon>
        <taxon>Pedobacter</taxon>
    </lineage>
</organism>
<accession>C6XYX8</accession>
<dbReference type="HOGENOM" id="CLU_081217_0_0_10"/>
<dbReference type="AlphaFoldDB" id="C6XYX8"/>
<feature type="transmembrane region" description="Helical" evidence="1">
    <location>
        <begin position="34"/>
        <end position="52"/>
    </location>
</feature>
<dbReference type="InterPro" id="IPR018476">
    <property type="entry name" value="GlyceroP-diester-Pdiesterase_M"/>
</dbReference>
<dbReference type="OrthoDB" id="1049480at2"/>
<feature type="domain" description="Glycerophosphoryl diester phosphodiesterase membrane" evidence="2">
    <location>
        <begin position="165"/>
        <end position="268"/>
    </location>
</feature>
<sequence>MTEKLEFKKLREFGEIINDTFLFIKQNFKPLLKVFVYFCGFFIIAGTVTAVMQQMEVKQVAFGNAGGGNPFGVSRVTQLFTINYLLVFVFSMASYTSIYVAVLSYIALYMQKGKVAPTPDEVWAYFKYYFFRVFFSSIGITFFFVFCFLLCLVPGIYVFPAMSLFFPVMVLENKGFTDSFSRSFQLLKEQWWVTAGAILIIYVITYASMSLASMPAILLTMVSVFTKGANGLSNTVIILSSVIQHLCYVFLIVPVIGCTLCYFNLAERQESAGLMDRINQLGEKKDDFKGLEEY</sequence>
<gene>
    <name evidence="3" type="ordered locus">Phep_0234</name>
</gene>
<reference evidence="3 4" key="1">
    <citation type="journal article" date="2009" name="Stand. Genomic Sci.">
        <title>Complete genome sequence of Pedobacter heparinus type strain (HIM 762-3).</title>
        <authorList>
            <person name="Han C."/>
            <person name="Spring S."/>
            <person name="Lapidus A."/>
            <person name="Del Rio T.G."/>
            <person name="Tice H."/>
            <person name="Copeland A."/>
            <person name="Cheng J.F."/>
            <person name="Lucas S."/>
            <person name="Chen F."/>
            <person name="Nolan M."/>
            <person name="Bruce D."/>
            <person name="Goodwin L."/>
            <person name="Pitluck S."/>
            <person name="Ivanova N."/>
            <person name="Mavromatis K."/>
            <person name="Mikhailova N."/>
            <person name="Pati A."/>
            <person name="Chen A."/>
            <person name="Palaniappan K."/>
            <person name="Land M."/>
            <person name="Hauser L."/>
            <person name="Chang Y.J."/>
            <person name="Jeffries C.C."/>
            <person name="Saunders E."/>
            <person name="Chertkov O."/>
            <person name="Brettin T."/>
            <person name="Goker M."/>
            <person name="Rohde M."/>
            <person name="Bristow J."/>
            <person name="Eisen J.A."/>
            <person name="Markowitz V."/>
            <person name="Hugenholtz P."/>
            <person name="Kyrpides N.C."/>
            <person name="Klenk H.P."/>
            <person name="Detter J.C."/>
        </authorList>
    </citation>
    <scope>NUCLEOTIDE SEQUENCE [LARGE SCALE GENOMIC DNA]</scope>
    <source>
        <strain evidence="4">ATCC 13125 / DSM 2366 / CIP 104194 / JCM 7457 / NBRC 12017 / NCIMB 9290 / NRRL B-14731 / HIM 762-3</strain>
    </source>
</reference>
<dbReference type="Pfam" id="PF10110">
    <property type="entry name" value="GPDPase_memb"/>
    <property type="match status" value="1"/>
</dbReference>
<feature type="transmembrane region" description="Helical" evidence="1">
    <location>
        <begin position="129"/>
        <end position="146"/>
    </location>
</feature>
<dbReference type="EMBL" id="CP001681">
    <property type="protein sequence ID" value="ACU02460.1"/>
    <property type="molecule type" value="Genomic_DNA"/>
</dbReference>
<evidence type="ECO:0000313" key="3">
    <source>
        <dbReference type="EMBL" id="ACU02460.1"/>
    </source>
</evidence>